<evidence type="ECO:0000256" key="2">
    <source>
        <dbReference type="ARBA" id="ARBA00022692"/>
    </source>
</evidence>
<feature type="transmembrane region" description="Helical" evidence="5">
    <location>
        <begin position="7"/>
        <end position="27"/>
    </location>
</feature>
<accession>A0A8J2JAJ7</accession>
<organism evidence="6 7">
    <name type="scientific">Allacma fusca</name>
    <dbReference type="NCBI Taxonomy" id="39272"/>
    <lineage>
        <taxon>Eukaryota</taxon>
        <taxon>Metazoa</taxon>
        <taxon>Ecdysozoa</taxon>
        <taxon>Arthropoda</taxon>
        <taxon>Hexapoda</taxon>
        <taxon>Collembola</taxon>
        <taxon>Symphypleona</taxon>
        <taxon>Sminthuridae</taxon>
        <taxon>Allacma</taxon>
    </lineage>
</organism>
<name>A0A8J2JAJ7_9HEXA</name>
<proteinExistence type="predicted"/>
<keyword evidence="7" id="KW-1185">Reference proteome</keyword>
<keyword evidence="4 5" id="KW-0472">Membrane</keyword>
<feature type="transmembrane region" description="Helical" evidence="5">
    <location>
        <begin position="42"/>
        <end position="64"/>
    </location>
</feature>
<evidence type="ECO:0008006" key="8">
    <source>
        <dbReference type="Google" id="ProtNLM"/>
    </source>
</evidence>
<evidence type="ECO:0000256" key="5">
    <source>
        <dbReference type="SAM" id="Phobius"/>
    </source>
</evidence>
<dbReference type="InterPro" id="IPR018499">
    <property type="entry name" value="Tetraspanin/Peripherin"/>
</dbReference>
<evidence type="ECO:0000256" key="4">
    <source>
        <dbReference type="ARBA" id="ARBA00023136"/>
    </source>
</evidence>
<dbReference type="Proteomes" id="UP000708208">
    <property type="component" value="Unassembled WGS sequence"/>
</dbReference>
<feature type="transmembrane region" description="Helical" evidence="5">
    <location>
        <begin position="239"/>
        <end position="259"/>
    </location>
</feature>
<evidence type="ECO:0000256" key="1">
    <source>
        <dbReference type="ARBA" id="ARBA00004141"/>
    </source>
</evidence>
<dbReference type="OrthoDB" id="10033535at2759"/>
<dbReference type="Pfam" id="PF00335">
    <property type="entry name" value="Tetraspanin"/>
    <property type="match status" value="1"/>
</dbReference>
<keyword evidence="3 5" id="KW-1133">Transmembrane helix</keyword>
<gene>
    <name evidence="6" type="ORF">AFUS01_LOCUS6441</name>
</gene>
<sequence>MVSFFKLPCAVFWIIWMCFLSFLFGVVKYQNKYSYMEQQDPVVNYITIACVYTIALSFLGCCCVKCDISHIVCSILYVVLTGIVLTSICGYVLLKIEDSQAFNLSDHEVLTKIVRNFQARKQLPSYLEKIERQFSCCGVYGFKDYRAFIFPPEIDQDVPLSCCKNLTGHKKKICPDNTDPHIDPSLTLFKVYTNYTAVPGNATPLFEIWLPARTTKTRNIVTKGCYEYLKENASNIRDWYVACCIVIILSGFLMTIIYIQNCFKSRHTHFKNIQDVIQESIEQRVSRLSESK</sequence>
<protein>
    <recommendedName>
        <fullName evidence="8">Tetraspanin</fullName>
    </recommendedName>
</protein>
<dbReference type="AlphaFoldDB" id="A0A8J2JAJ7"/>
<reference evidence="6" key="1">
    <citation type="submission" date="2021-06" db="EMBL/GenBank/DDBJ databases">
        <authorList>
            <person name="Hodson N. C."/>
            <person name="Mongue J. A."/>
            <person name="Jaron S. K."/>
        </authorList>
    </citation>
    <scope>NUCLEOTIDE SEQUENCE</scope>
</reference>
<evidence type="ECO:0000256" key="3">
    <source>
        <dbReference type="ARBA" id="ARBA00022989"/>
    </source>
</evidence>
<dbReference type="EMBL" id="CAJVCH010042437">
    <property type="protein sequence ID" value="CAG7716961.1"/>
    <property type="molecule type" value="Genomic_DNA"/>
</dbReference>
<feature type="transmembrane region" description="Helical" evidence="5">
    <location>
        <begin position="71"/>
        <end position="94"/>
    </location>
</feature>
<keyword evidence="2 5" id="KW-0812">Transmembrane</keyword>
<comment type="caution">
    <text evidence="6">The sequence shown here is derived from an EMBL/GenBank/DDBJ whole genome shotgun (WGS) entry which is preliminary data.</text>
</comment>
<comment type="subcellular location">
    <subcellularLocation>
        <location evidence="1">Membrane</location>
        <topology evidence="1">Multi-pass membrane protein</topology>
    </subcellularLocation>
</comment>
<evidence type="ECO:0000313" key="6">
    <source>
        <dbReference type="EMBL" id="CAG7716961.1"/>
    </source>
</evidence>
<evidence type="ECO:0000313" key="7">
    <source>
        <dbReference type="Proteomes" id="UP000708208"/>
    </source>
</evidence>
<dbReference type="GO" id="GO:0016020">
    <property type="term" value="C:membrane"/>
    <property type="evidence" value="ECO:0007669"/>
    <property type="project" value="UniProtKB-SubCell"/>
</dbReference>